<organism evidence="11 14">
    <name type="scientific">Cannabis sativa</name>
    <name type="common">Hemp</name>
    <name type="synonym">Marijuana</name>
    <dbReference type="NCBI Taxonomy" id="3483"/>
    <lineage>
        <taxon>Eukaryota</taxon>
        <taxon>Viridiplantae</taxon>
        <taxon>Streptophyta</taxon>
        <taxon>Embryophyta</taxon>
        <taxon>Tracheophyta</taxon>
        <taxon>Spermatophyta</taxon>
        <taxon>Magnoliopsida</taxon>
        <taxon>eudicotyledons</taxon>
        <taxon>Gunneridae</taxon>
        <taxon>Pentapetalae</taxon>
        <taxon>rosids</taxon>
        <taxon>fabids</taxon>
        <taxon>Rosales</taxon>
        <taxon>Cannabaceae</taxon>
        <taxon>Cannabis</taxon>
    </lineage>
</organism>
<evidence type="ECO:0000256" key="3">
    <source>
        <dbReference type="ARBA" id="ARBA00022475"/>
    </source>
</evidence>
<dbReference type="InterPro" id="IPR045003">
    <property type="entry name" value="FLA_A"/>
</dbReference>
<feature type="region of interest" description="Disordered" evidence="8">
    <location>
        <begin position="241"/>
        <end position="298"/>
    </location>
</feature>
<feature type="signal peptide" evidence="9">
    <location>
        <begin position="1"/>
        <end position="22"/>
    </location>
</feature>
<comment type="subcellular location">
    <subcellularLocation>
        <location evidence="1">Cell membrane</location>
        <topology evidence="1">Lipid-anchor</topology>
        <topology evidence="1">GPI-anchor</topology>
    </subcellularLocation>
</comment>
<keyword evidence="6" id="KW-0472">Membrane</keyword>
<dbReference type="Proteomes" id="UP000583929">
    <property type="component" value="Unassembled WGS sequence"/>
</dbReference>
<keyword evidence="4" id="KW-0325">Glycoprotein</keyword>
<keyword evidence="15" id="KW-1185">Reference proteome</keyword>
<sequence>MNTKHFFFSFLTLIFFHATTSATTPTAHAPSQSPAQAPAKPLLAQPPKKSKSSSGAPALDSAASSAPPLSQEPIVQAPPHKGRSRIPTDVAGILEKVGGFSVFNRLLKSTEVLTQIENQLSASNSLTILAPTNDAFASSLKPGTLNTLTKEQKIQMIQYHVLPTFISLSNFQTLSNPVRTQAANTYDYPMNITTEGNWVNISTGIVNASITATVFSDDQLAIYRVDKVLLPLGVFAPRPKLQPSPSPSALLAKPTKDSSSNSSSSSSSSSMSSKADGPGGASEDNDDDQKTNNASSASDFTIGARTMSFGAIQLVSETRRLHMNIVRYK</sequence>
<keyword evidence="3" id="KW-1003">Cell membrane</keyword>
<dbReference type="GO" id="GO:0098552">
    <property type="term" value="C:side of membrane"/>
    <property type="evidence" value="ECO:0007669"/>
    <property type="project" value="UniProtKB-KW"/>
</dbReference>
<evidence type="ECO:0000256" key="6">
    <source>
        <dbReference type="ARBA" id="ARBA00023136"/>
    </source>
</evidence>
<keyword evidence="4" id="KW-0449">Lipoprotein</keyword>
<dbReference type="PROSITE" id="PS50213">
    <property type="entry name" value="FAS1"/>
    <property type="match status" value="1"/>
</dbReference>
<dbReference type="GO" id="GO:0009834">
    <property type="term" value="P:plant-type secondary cell wall biogenesis"/>
    <property type="evidence" value="ECO:0007669"/>
    <property type="project" value="TreeGrafter"/>
</dbReference>
<evidence type="ECO:0000256" key="5">
    <source>
        <dbReference type="ARBA" id="ARBA00022729"/>
    </source>
</evidence>
<gene>
    <name evidence="11" type="ORF">F8388_009663</name>
    <name evidence="12" type="ORF">F8388_013311</name>
    <name evidence="13" type="ORF">G4B88_020884</name>
</gene>
<accession>A0A7J6E8I7</accession>
<dbReference type="SUPFAM" id="SSF82153">
    <property type="entry name" value="FAS1 domain"/>
    <property type="match status" value="1"/>
</dbReference>
<comment type="function">
    <text evidence="7">May be a cell surface adhesion protein.</text>
</comment>
<dbReference type="Gene3D" id="2.30.180.10">
    <property type="entry name" value="FAS1 domain"/>
    <property type="match status" value="1"/>
</dbReference>
<evidence type="ECO:0000256" key="9">
    <source>
        <dbReference type="SAM" id="SignalP"/>
    </source>
</evidence>
<evidence type="ECO:0000313" key="14">
    <source>
        <dbReference type="Proteomes" id="UP000525078"/>
    </source>
</evidence>
<dbReference type="SMART" id="SM00554">
    <property type="entry name" value="FAS1"/>
    <property type="match status" value="1"/>
</dbReference>
<feature type="compositionally biased region" description="Low complexity" evidence="8">
    <location>
        <begin position="24"/>
        <end position="69"/>
    </location>
</feature>
<evidence type="ECO:0000259" key="10">
    <source>
        <dbReference type="PROSITE" id="PS50213"/>
    </source>
</evidence>
<evidence type="ECO:0000256" key="1">
    <source>
        <dbReference type="ARBA" id="ARBA00004609"/>
    </source>
</evidence>
<feature type="region of interest" description="Disordered" evidence="8">
    <location>
        <begin position="24"/>
        <end position="83"/>
    </location>
</feature>
<feature type="chain" id="PRO_5033593321" description="FAS1 domain-containing protein" evidence="9">
    <location>
        <begin position="23"/>
        <end position="329"/>
    </location>
</feature>
<evidence type="ECO:0000313" key="15">
    <source>
        <dbReference type="Proteomes" id="UP000583929"/>
    </source>
</evidence>
<feature type="domain" description="FAS1" evidence="10">
    <location>
        <begin position="87"/>
        <end position="229"/>
    </location>
</feature>
<evidence type="ECO:0000256" key="7">
    <source>
        <dbReference type="ARBA" id="ARBA00024686"/>
    </source>
</evidence>
<dbReference type="AlphaFoldDB" id="A0A7J6E8I7"/>
<evidence type="ECO:0000256" key="2">
    <source>
        <dbReference type="ARBA" id="ARBA00007843"/>
    </source>
</evidence>
<evidence type="ECO:0000256" key="4">
    <source>
        <dbReference type="ARBA" id="ARBA00022622"/>
    </source>
</evidence>
<dbReference type="Pfam" id="PF02469">
    <property type="entry name" value="Fasciclin"/>
    <property type="match status" value="1"/>
</dbReference>
<evidence type="ECO:0000313" key="11">
    <source>
        <dbReference type="EMBL" id="KAF4354672.1"/>
    </source>
</evidence>
<dbReference type="EMBL" id="JAATIP010000253">
    <property type="protein sequence ID" value="KAF4356446.1"/>
    <property type="molecule type" value="Genomic_DNA"/>
</dbReference>
<comment type="similarity">
    <text evidence="2">Belongs to the fasciclin-like AGP family.</text>
</comment>
<feature type="compositionally biased region" description="Low complexity" evidence="8">
    <location>
        <begin position="247"/>
        <end position="273"/>
    </location>
</feature>
<proteinExistence type="inferred from homology"/>
<keyword evidence="5 9" id="KW-0732">Signal</keyword>
<dbReference type="GO" id="GO:0005886">
    <property type="term" value="C:plasma membrane"/>
    <property type="evidence" value="ECO:0007669"/>
    <property type="project" value="UniProtKB-SubCell"/>
</dbReference>
<dbReference type="EMBL" id="JAATIQ010000225">
    <property type="protein sequence ID" value="KAF4369106.1"/>
    <property type="molecule type" value="Genomic_DNA"/>
</dbReference>
<dbReference type="Proteomes" id="UP000525078">
    <property type="component" value="Unassembled WGS sequence"/>
</dbReference>
<evidence type="ECO:0000256" key="8">
    <source>
        <dbReference type="SAM" id="MobiDB-lite"/>
    </source>
</evidence>
<reference evidence="14 15" key="1">
    <citation type="journal article" date="2020" name="bioRxiv">
        <title>Sequence and annotation of 42 cannabis genomes reveals extensive copy number variation in cannabinoid synthesis and pathogen resistance genes.</title>
        <authorList>
            <person name="Mckernan K.J."/>
            <person name="Helbert Y."/>
            <person name="Kane L.T."/>
            <person name="Ebling H."/>
            <person name="Zhang L."/>
            <person name="Liu B."/>
            <person name="Eaton Z."/>
            <person name="Mclaughlin S."/>
            <person name="Kingan S."/>
            <person name="Baybayan P."/>
            <person name="Concepcion G."/>
            <person name="Jordan M."/>
            <person name="Riva A."/>
            <person name="Barbazuk W."/>
            <person name="Harkins T."/>
        </authorList>
    </citation>
    <scope>NUCLEOTIDE SEQUENCE [LARGE SCALE GENOMIC DNA]</scope>
    <source>
        <strain evidence="14 15">cv. Jamaican Lion 4</strain>
        <strain evidence="13">Father</strain>
        <strain evidence="11">Mother</strain>
        <tissue evidence="11">Leaf</tissue>
    </source>
</reference>
<evidence type="ECO:0000313" key="12">
    <source>
        <dbReference type="EMBL" id="KAF4356446.1"/>
    </source>
</evidence>
<dbReference type="InterPro" id="IPR036378">
    <property type="entry name" value="FAS1_dom_sf"/>
</dbReference>
<comment type="caution">
    <text evidence="11">The sequence shown here is derived from an EMBL/GenBank/DDBJ whole genome shotgun (WGS) entry which is preliminary data.</text>
</comment>
<protein>
    <recommendedName>
        <fullName evidence="10">FAS1 domain-containing protein</fullName>
    </recommendedName>
</protein>
<dbReference type="PANTHER" id="PTHR32077:SF65">
    <property type="entry name" value="FASCICLIN-LIKE ARABINOGALACTAN PROTEIN 11"/>
    <property type="match status" value="1"/>
</dbReference>
<dbReference type="InterPro" id="IPR000782">
    <property type="entry name" value="FAS1_domain"/>
</dbReference>
<evidence type="ECO:0000313" key="13">
    <source>
        <dbReference type="EMBL" id="KAF4369106.1"/>
    </source>
</evidence>
<dbReference type="PANTHER" id="PTHR32077">
    <property type="entry name" value="FASCICLIN-LIKE ARABINOGALACTAN PROTEIN"/>
    <property type="match status" value="1"/>
</dbReference>
<name>A0A7J6E8I7_CANSA</name>
<dbReference type="EMBL" id="JAATIP010000278">
    <property type="protein sequence ID" value="KAF4354672.1"/>
    <property type="molecule type" value="Genomic_DNA"/>
</dbReference>
<keyword evidence="4" id="KW-0336">GPI-anchor</keyword>